<sequence>MGLPTEALLDITAIKKDTLDDIDRVQAYLPQQNASMCRLLTENVQRLAPVIKDAMDGARRTPAFIARCNRVRCVVKEAAALIDSAGSMGALAAFVKAQSTQEDFVLVSRWLGEAVAGLSPSDNVAQGLSEQAQAIQDLAQQLKTTKYEIDMDELQKRQYDDMRHMLHKMSTGAVSLERGTAVLASILTEHIQALQSKVDLQVFLDEIATGIYHSRQRCNRQEEQFLERIEAAVCDQNKTCTAPDDFMCPISLQLMRKPMIVVETGHTYDATSIEEWFATGKKTCPETGLALESTQLVHNITLQRLIDDWVEKNGDGQEEPMTPRAHSNLKLDNLPSWFSEAALRDLFQPHGTITSCCLHPADGVTGLKSGTVEFATLREAQAAMEAMNGFNLGSTKIEVTAAKRGGREPAIKPEWGEEAESLRMELLRVENERLRKQFGQTRLSDDKYKPPKTSPSLPSTVPYTMASPALHSNLYVNRLPRGFSEGELRKLFEPYGQITAACVMAPEPQWEHNYGFVEFESVEQANAAVAARDGFLVGGNPIGVQFALKGRREPSVRPADMKRWR</sequence>
<name>A0A8S1J6N8_9CHLO</name>
<dbReference type="PANTHER" id="PTHR48025">
    <property type="entry name" value="OS02G0815200 PROTEIN"/>
    <property type="match status" value="1"/>
</dbReference>
<dbReference type="AlphaFoldDB" id="A0A8S1J6N8"/>
<dbReference type="InterPro" id="IPR050502">
    <property type="entry name" value="Euk_RNA-bind_prot"/>
</dbReference>
<dbReference type="CDD" id="cd00590">
    <property type="entry name" value="RRM_SF"/>
    <property type="match status" value="2"/>
</dbReference>
<dbReference type="Gene3D" id="3.30.40.10">
    <property type="entry name" value="Zinc/RING finger domain, C3HC4 (zinc finger)"/>
    <property type="match status" value="1"/>
</dbReference>
<organism evidence="5 6">
    <name type="scientific">Ostreobium quekettii</name>
    <dbReference type="NCBI Taxonomy" id="121088"/>
    <lineage>
        <taxon>Eukaryota</taxon>
        <taxon>Viridiplantae</taxon>
        <taxon>Chlorophyta</taxon>
        <taxon>core chlorophytes</taxon>
        <taxon>Ulvophyceae</taxon>
        <taxon>TCBD clade</taxon>
        <taxon>Bryopsidales</taxon>
        <taxon>Ostreobineae</taxon>
        <taxon>Ostreobiaceae</taxon>
        <taxon>Ostreobium</taxon>
    </lineage>
</organism>
<protein>
    <recommendedName>
        <fullName evidence="7">RING-type E3 ubiquitin transferase</fullName>
    </recommendedName>
</protein>
<dbReference type="InterPro" id="IPR035979">
    <property type="entry name" value="RBD_domain_sf"/>
</dbReference>
<dbReference type="InterPro" id="IPR013083">
    <property type="entry name" value="Znf_RING/FYVE/PHD"/>
</dbReference>
<dbReference type="Pfam" id="PF00076">
    <property type="entry name" value="RRM_1"/>
    <property type="match status" value="2"/>
</dbReference>
<dbReference type="SUPFAM" id="SSF54928">
    <property type="entry name" value="RNA-binding domain, RBD"/>
    <property type="match status" value="1"/>
</dbReference>
<evidence type="ECO:0000313" key="5">
    <source>
        <dbReference type="EMBL" id="CAD7701373.1"/>
    </source>
</evidence>
<dbReference type="Gene3D" id="3.30.70.330">
    <property type="match status" value="2"/>
</dbReference>
<evidence type="ECO:0000259" key="3">
    <source>
        <dbReference type="PROSITE" id="PS50102"/>
    </source>
</evidence>
<dbReference type="SMART" id="SM00360">
    <property type="entry name" value="RRM"/>
    <property type="match status" value="2"/>
</dbReference>
<accession>A0A8S1J6N8</accession>
<keyword evidence="6" id="KW-1185">Reference proteome</keyword>
<dbReference type="GO" id="GO:0004842">
    <property type="term" value="F:ubiquitin-protein transferase activity"/>
    <property type="evidence" value="ECO:0007669"/>
    <property type="project" value="InterPro"/>
</dbReference>
<dbReference type="Pfam" id="PF04564">
    <property type="entry name" value="U-box"/>
    <property type="match status" value="1"/>
</dbReference>
<dbReference type="InterPro" id="IPR000504">
    <property type="entry name" value="RRM_dom"/>
</dbReference>
<evidence type="ECO:0000256" key="2">
    <source>
        <dbReference type="PROSITE-ProRule" id="PRU00176"/>
    </source>
</evidence>
<dbReference type="GO" id="GO:0003729">
    <property type="term" value="F:mRNA binding"/>
    <property type="evidence" value="ECO:0007669"/>
    <property type="project" value="TreeGrafter"/>
</dbReference>
<feature type="domain" description="RRM" evidence="3">
    <location>
        <begin position="327"/>
        <end position="404"/>
    </location>
</feature>
<dbReference type="InterPro" id="IPR003613">
    <property type="entry name" value="Ubox_domain"/>
</dbReference>
<comment type="caution">
    <text evidence="5">The sequence shown here is derived from an EMBL/GenBank/DDBJ whole genome shotgun (WGS) entry which is preliminary data.</text>
</comment>
<dbReference type="GO" id="GO:0016567">
    <property type="term" value="P:protein ubiquitination"/>
    <property type="evidence" value="ECO:0007669"/>
    <property type="project" value="InterPro"/>
</dbReference>
<evidence type="ECO:0000256" key="1">
    <source>
        <dbReference type="ARBA" id="ARBA00022884"/>
    </source>
</evidence>
<dbReference type="PANTHER" id="PTHR48025:SF1">
    <property type="entry name" value="RRM DOMAIN-CONTAINING PROTEIN"/>
    <property type="match status" value="1"/>
</dbReference>
<gene>
    <name evidence="5" type="ORF">OSTQU699_LOCUS6732</name>
</gene>
<keyword evidence="1 2" id="KW-0694">RNA-binding</keyword>
<feature type="domain" description="U-box" evidence="4">
    <location>
        <begin position="241"/>
        <end position="316"/>
    </location>
</feature>
<dbReference type="SMART" id="SM00504">
    <property type="entry name" value="Ubox"/>
    <property type="match status" value="1"/>
</dbReference>
<dbReference type="GO" id="GO:0005634">
    <property type="term" value="C:nucleus"/>
    <property type="evidence" value="ECO:0007669"/>
    <property type="project" value="TreeGrafter"/>
</dbReference>
<dbReference type="Proteomes" id="UP000708148">
    <property type="component" value="Unassembled WGS sequence"/>
</dbReference>
<evidence type="ECO:0008006" key="7">
    <source>
        <dbReference type="Google" id="ProtNLM"/>
    </source>
</evidence>
<dbReference type="PROSITE" id="PS51698">
    <property type="entry name" value="U_BOX"/>
    <property type="match status" value="1"/>
</dbReference>
<proteinExistence type="predicted"/>
<dbReference type="EMBL" id="CAJHUC010001517">
    <property type="protein sequence ID" value="CAD7701373.1"/>
    <property type="molecule type" value="Genomic_DNA"/>
</dbReference>
<feature type="domain" description="RRM" evidence="3">
    <location>
        <begin position="472"/>
        <end position="549"/>
    </location>
</feature>
<evidence type="ECO:0000259" key="4">
    <source>
        <dbReference type="PROSITE" id="PS51698"/>
    </source>
</evidence>
<dbReference type="SUPFAM" id="SSF57850">
    <property type="entry name" value="RING/U-box"/>
    <property type="match status" value="1"/>
</dbReference>
<dbReference type="InterPro" id="IPR012677">
    <property type="entry name" value="Nucleotide-bd_a/b_plait_sf"/>
</dbReference>
<dbReference type="PROSITE" id="PS50102">
    <property type="entry name" value="RRM"/>
    <property type="match status" value="2"/>
</dbReference>
<evidence type="ECO:0000313" key="6">
    <source>
        <dbReference type="Proteomes" id="UP000708148"/>
    </source>
</evidence>
<dbReference type="CDD" id="cd16664">
    <property type="entry name" value="RING-Ubox_PUB"/>
    <property type="match status" value="1"/>
</dbReference>
<reference evidence="5" key="1">
    <citation type="submission" date="2020-12" db="EMBL/GenBank/DDBJ databases">
        <authorList>
            <person name="Iha C."/>
        </authorList>
    </citation>
    <scope>NUCLEOTIDE SEQUENCE</scope>
</reference>
<dbReference type="OrthoDB" id="2016400at2759"/>
<dbReference type="InterPro" id="IPR045210">
    <property type="entry name" value="RING-Ubox_PUB"/>
</dbReference>